<keyword evidence="2" id="KW-1185">Reference proteome</keyword>
<proteinExistence type="predicted"/>
<dbReference type="AlphaFoldDB" id="A0A221VXP0"/>
<dbReference type="Pfam" id="PF05960">
    <property type="entry name" value="DUF885"/>
    <property type="match status" value="1"/>
</dbReference>
<protein>
    <submittedName>
        <fullName evidence="1">Uncharacterized protein</fullName>
    </submittedName>
</protein>
<dbReference type="InterPro" id="IPR010281">
    <property type="entry name" value="DUF885"/>
</dbReference>
<dbReference type="OrthoDB" id="9760040at2"/>
<sequence length="557" mass="61900">MTEARTLADELTDVLFDVEPLSPTLFGIPGYDNTRLADLGDSAWESLRARLSDVARRAGEIDLTSLDAEDRVTVAVVQQQAESVIETGDLRRAEFTITDSFFSPVGELLSLLPMITLPGGDQARDYLARLEAVPAFLTTLAERHRAGIACGRVPVQHLVAKTIAMLDRYLADPDADPLAQQSPPEADVDFETRRQEILRDRVRPAVAEYRRVLAEEVLAHGRPVDRVGLCWLPEGEQAYRVLARSHTTTERTPAELHQTGKDLIAALAEEYRALGAKVFGTDDLAEIFHRLRTDPALRWKDGDELITAAREAISRAEKVAPQWFGRLPSQNCLVEPVPEAEAPGAALAYYMSPALDGSRAGTYFANTYQAEERYRYTAEATAFHEAVPGHHFQITISQELADLPLARRLAPLNAYLEGWGLYTERLADEMGLYSDDLAKFGMLALDSMRAARLVVDTGIHALGWSRQQAIDYIMDNSAMAQLEVESEVDRYIAAPGQALSYMVGRLEINRLRARAEEELGTDFDIREFHDVVLGSGPLPMNVLETVVVDWIDARRSR</sequence>
<dbReference type="RefSeq" id="WP_093939992.1">
    <property type="nucleotide sequence ID" value="NZ_CP022521.1"/>
</dbReference>
<gene>
    <name evidence="1" type="ORF">AHOG_03015</name>
</gene>
<dbReference type="EMBL" id="CP022521">
    <property type="protein sequence ID" value="ASO18263.1"/>
    <property type="molecule type" value="Genomic_DNA"/>
</dbReference>
<dbReference type="Proteomes" id="UP000204221">
    <property type="component" value="Chromosome"/>
</dbReference>
<evidence type="ECO:0000313" key="1">
    <source>
        <dbReference type="EMBL" id="ASO18263.1"/>
    </source>
</evidence>
<dbReference type="KEGG" id="ahg:AHOG_03015"/>
<reference evidence="1 2" key="1">
    <citation type="submission" date="2017-07" db="EMBL/GenBank/DDBJ databases">
        <title>Complete genome sequence of Actinoalloteichus hoggarensis DSM 45943, type strain of Actinoalloteichus hoggarensis.</title>
        <authorList>
            <person name="Ruckert C."/>
            <person name="Nouioui I."/>
            <person name="Willmese J."/>
            <person name="van Wezel G."/>
            <person name="Klenk H.-P."/>
            <person name="Kalinowski J."/>
            <person name="Zotchev S.B."/>
        </authorList>
    </citation>
    <scope>NUCLEOTIDE SEQUENCE [LARGE SCALE GENOMIC DNA]</scope>
    <source>
        <strain evidence="1 2">DSM 45943</strain>
    </source>
</reference>
<dbReference type="PANTHER" id="PTHR33361:SF2">
    <property type="entry name" value="DUF885 DOMAIN-CONTAINING PROTEIN"/>
    <property type="match status" value="1"/>
</dbReference>
<dbReference type="PANTHER" id="PTHR33361">
    <property type="entry name" value="GLR0591 PROTEIN"/>
    <property type="match status" value="1"/>
</dbReference>
<organism evidence="1 2">
    <name type="scientific">Actinoalloteichus hoggarensis</name>
    <dbReference type="NCBI Taxonomy" id="1470176"/>
    <lineage>
        <taxon>Bacteria</taxon>
        <taxon>Bacillati</taxon>
        <taxon>Actinomycetota</taxon>
        <taxon>Actinomycetes</taxon>
        <taxon>Pseudonocardiales</taxon>
        <taxon>Pseudonocardiaceae</taxon>
        <taxon>Actinoalloteichus</taxon>
    </lineage>
</organism>
<evidence type="ECO:0000313" key="2">
    <source>
        <dbReference type="Proteomes" id="UP000204221"/>
    </source>
</evidence>
<accession>A0A221VXP0</accession>
<name>A0A221VXP0_9PSEU</name>